<dbReference type="EMBL" id="BJOC01000006">
    <property type="protein sequence ID" value="GED21293.1"/>
    <property type="molecule type" value="Genomic_DNA"/>
</dbReference>
<dbReference type="PANTHER" id="PTHR38106">
    <property type="entry name" value="RNA CHAPERONE PROQ"/>
    <property type="match status" value="1"/>
</dbReference>
<feature type="compositionally biased region" description="Basic residues" evidence="4">
    <location>
        <begin position="299"/>
        <end position="309"/>
    </location>
</feature>
<feature type="region of interest" description="Disordered" evidence="4">
    <location>
        <begin position="269"/>
        <end position="394"/>
    </location>
</feature>
<name>A0A4Y4EVX7_9GAMM</name>
<dbReference type="Proteomes" id="UP000319812">
    <property type="component" value="Unassembled WGS sequence"/>
</dbReference>
<feature type="compositionally biased region" description="Basic and acidic residues" evidence="4">
    <location>
        <begin position="98"/>
        <end position="128"/>
    </location>
</feature>
<evidence type="ECO:0000256" key="2">
    <source>
        <dbReference type="ARBA" id="ARBA00022884"/>
    </source>
</evidence>
<dbReference type="GO" id="GO:0034057">
    <property type="term" value="F:RNA strand-exchange activity"/>
    <property type="evidence" value="ECO:0007669"/>
    <property type="project" value="InterPro"/>
</dbReference>
<dbReference type="InterPro" id="IPR023529">
    <property type="entry name" value="ProQ"/>
</dbReference>
<feature type="domain" description="ProQ/FinO" evidence="5">
    <location>
        <begin position="198"/>
        <end position="306"/>
    </location>
</feature>
<dbReference type="InterPro" id="IPR036442">
    <property type="entry name" value="ProQ/FinO_sf"/>
</dbReference>
<sequence length="394" mass="43350">MEDQELIEERSTRLMVALEGRAEALLEALHEARSQRATMAARLDELEHQRQALEARNAELIAEARERADERDTLTRQLTELQDRLADAEASGMELLEENRELDEQNRELESHNRQLRAERDGPGEHEGSSFFQRPGRRAQGFSALMGQRHKPFQEAGNADPEPAASRDQVAEASDEPSAVVEGPSEQDQQVTLPSVDEAPSPQALLEQWYQRYPEAFFKGHTRPLQVGIHEALAAREAWPEKLVRRALACYVNLPRYLKSVREGAERIDLDGAPGGQVDGGAAEHARKKLERLQSARRSSGKTSRRSTPRRGAGGGKGQQRGSRGPQEASNAGHQGGASHQAREADPKKSSADTSSQAMSSGGSSAQADEPADSRMQRKLGELMARHNADGTSR</sequence>
<organism evidence="6 7">
    <name type="scientific">Halomonas halmophila</name>
    <dbReference type="NCBI Taxonomy" id="252"/>
    <lineage>
        <taxon>Bacteria</taxon>
        <taxon>Pseudomonadati</taxon>
        <taxon>Pseudomonadota</taxon>
        <taxon>Gammaproteobacteria</taxon>
        <taxon>Oceanospirillales</taxon>
        <taxon>Halomonadaceae</taxon>
        <taxon>Halomonas</taxon>
    </lineage>
</organism>
<evidence type="ECO:0000313" key="7">
    <source>
        <dbReference type="Proteomes" id="UP000319812"/>
    </source>
</evidence>
<evidence type="ECO:0000256" key="1">
    <source>
        <dbReference type="ARBA" id="ARBA00022490"/>
    </source>
</evidence>
<keyword evidence="2" id="KW-0694">RNA-binding</keyword>
<keyword evidence="1" id="KW-0963">Cytoplasm</keyword>
<feature type="compositionally biased region" description="Basic and acidic residues" evidence="4">
    <location>
        <begin position="341"/>
        <end position="351"/>
    </location>
</feature>
<keyword evidence="3" id="KW-0143">Chaperone</keyword>
<evidence type="ECO:0000259" key="5">
    <source>
        <dbReference type="SMART" id="SM00945"/>
    </source>
</evidence>
<reference evidence="6 7" key="1">
    <citation type="submission" date="2019-06" db="EMBL/GenBank/DDBJ databases">
        <title>Whole genome shotgun sequence of Halomonas halmophila NBRC 15537.</title>
        <authorList>
            <person name="Hosoyama A."/>
            <person name="Uohara A."/>
            <person name="Ohji S."/>
            <person name="Ichikawa N."/>
        </authorList>
    </citation>
    <scope>NUCLEOTIDE SEQUENCE [LARGE SCALE GENOMIC DNA]</scope>
    <source>
        <strain evidence="6 7">NBRC 15537</strain>
    </source>
</reference>
<dbReference type="GO" id="GO:0010608">
    <property type="term" value="P:post-transcriptional regulation of gene expression"/>
    <property type="evidence" value="ECO:0007669"/>
    <property type="project" value="InterPro"/>
</dbReference>
<evidence type="ECO:0000256" key="3">
    <source>
        <dbReference type="ARBA" id="ARBA00023186"/>
    </source>
</evidence>
<gene>
    <name evidence="6" type="ORF">HHA01_02700</name>
</gene>
<accession>A0A4Y4EVX7</accession>
<protein>
    <recommendedName>
        <fullName evidence="5">ProQ/FinO domain-containing protein</fullName>
    </recommendedName>
</protein>
<evidence type="ECO:0000256" key="4">
    <source>
        <dbReference type="SAM" id="MobiDB-lite"/>
    </source>
</evidence>
<evidence type="ECO:0000313" key="6">
    <source>
        <dbReference type="EMBL" id="GED21293.1"/>
    </source>
</evidence>
<dbReference type="RefSeq" id="WP_246053771.1">
    <property type="nucleotide sequence ID" value="NZ_BJOC01000006.1"/>
</dbReference>
<feature type="region of interest" description="Disordered" evidence="4">
    <location>
        <begin position="98"/>
        <end position="136"/>
    </location>
</feature>
<dbReference type="Gene3D" id="1.10.1710.10">
    <property type="entry name" value="ProQ/FinO domain"/>
    <property type="match status" value="1"/>
</dbReference>
<dbReference type="PANTHER" id="PTHR38106:SF1">
    <property type="entry name" value="RNA CHAPERONE PROQ"/>
    <property type="match status" value="1"/>
</dbReference>
<proteinExistence type="predicted"/>
<dbReference type="SMART" id="SM00945">
    <property type="entry name" value="ProQ"/>
    <property type="match status" value="1"/>
</dbReference>
<dbReference type="Pfam" id="PF04352">
    <property type="entry name" value="ProQ"/>
    <property type="match status" value="1"/>
</dbReference>
<dbReference type="GO" id="GO:0005829">
    <property type="term" value="C:cytosol"/>
    <property type="evidence" value="ECO:0007669"/>
    <property type="project" value="TreeGrafter"/>
</dbReference>
<dbReference type="GO" id="GO:0033592">
    <property type="term" value="F:RNA strand annealing activity"/>
    <property type="evidence" value="ECO:0007669"/>
    <property type="project" value="InterPro"/>
</dbReference>
<comment type="caution">
    <text evidence="6">The sequence shown here is derived from an EMBL/GenBank/DDBJ whole genome shotgun (WGS) entry which is preliminary data.</text>
</comment>
<keyword evidence="7" id="KW-1185">Reference proteome</keyword>
<dbReference type="AlphaFoldDB" id="A0A4Y4EVX7"/>
<feature type="compositionally biased region" description="Basic and acidic residues" evidence="4">
    <location>
        <begin position="372"/>
        <end position="394"/>
    </location>
</feature>
<feature type="compositionally biased region" description="Low complexity" evidence="4">
    <location>
        <begin position="352"/>
        <end position="368"/>
    </location>
</feature>
<dbReference type="SUPFAM" id="SSF48657">
    <property type="entry name" value="FinO-like"/>
    <property type="match status" value="1"/>
</dbReference>
<dbReference type="InterPro" id="IPR016103">
    <property type="entry name" value="ProQ/FinO"/>
</dbReference>
<feature type="region of interest" description="Disordered" evidence="4">
    <location>
        <begin position="153"/>
        <end position="199"/>
    </location>
</feature>